<evidence type="ECO:0000313" key="2">
    <source>
        <dbReference type="EMBL" id="KAG4411040.1"/>
    </source>
</evidence>
<feature type="non-terminal residue" evidence="2">
    <location>
        <position position="65"/>
    </location>
</feature>
<feature type="region of interest" description="Disordered" evidence="1">
    <location>
        <begin position="1"/>
        <end position="47"/>
    </location>
</feature>
<feature type="compositionally biased region" description="Polar residues" evidence="1">
    <location>
        <begin position="17"/>
        <end position="32"/>
    </location>
</feature>
<evidence type="ECO:0000313" key="3">
    <source>
        <dbReference type="Proteomes" id="UP000664132"/>
    </source>
</evidence>
<dbReference type="AlphaFoldDB" id="A0A8H7VZ37"/>
<sequence>MKTSMQPILGHMETQGPADSNSTPATPGWSISSDDERMKEHSTLNEMQGRYEGIVKVANSNSTKA</sequence>
<comment type="caution">
    <text evidence="2">The sequence shown here is derived from an EMBL/GenBank/DDBJ whole genome shotgun (WGS) entry which is preliminary data.</text>
</comment>
<dbReference type="EMBL" id="JAFJYH010000533">
    <property type="protein sequence ID" value="KAG4411040.1"/>
    <property type="molecule type" value="Genomic_DNA"/>
</dbReference>
<proteinExistence type="predicted"/>
<accession>A0A8H7VZ37</accession>
<organism evidence="2 3">
    <name type="scientific">Cadophora malorum</name>
    <dbReference type="NCBI Taxonomy" id="108018"/>
    <lineage>
        <taxon>Eukaryota</taxon>
        <taxon>Fungi</taxon>
        <taxon>Dikarya</taxon>
        <taxon>Ascomycota</taxon>
        <taxon>Pezizomycotina</taxon>
        <taxon>Leotiomycetes</taxon>
        <taxon>Helotiales</taxon>
        <taxon>Ploettnerulaceae</taxon>
        <taxon>Cadophora</taxon>
    </lineage>
</organism>
<feature type="compositionally biased region" description="Basic and acidic residues" evidence="1">
    <location>
        <begin position="34"/>
        <end position="43"/>
    </location>
</feature>
<dbReference type="Proteomes" id="UP000664132">
    <property type="component" value="Unassembled WGS sequence"/>
</dbReference>
<protein>
    <submittedName>
        <fullName evidence="2">Uncharacterized protein</fullName>
    </submittedName>
</protein>
<name>A0A8H7VZ37_9HELO</name>
<reference evidence="2" key="1">
    <citation type="submission" date="2021-02" db="EMBL/GenBank/DDBJ databases">
        <title>Genome sequence Cadophora malorum strain M34.</title>
        <authorList>
            <person name="Stefanovic E."/>
            <person name="Vu D."/>
            <person name="Scully C."/>
            <person name="Dijksterhuis J."/>
            <person name="Roader J."/>
            <person name="Houbraken J."/>
        </authorList>
    </citation>
    <scope>NUCLEOTIDE SEQUENCE</scope>
    <source>
        <strain evidence="2">M34</strain>
    </source>
</reference>
<keyword evidence="3" id="KW-1185">Reference proteome</keyword>
<evidence type="ECO:0000256" key="1">
    <source>
        <dbReference type="SAM" id="MobiDB-lite"/>
    </source>
</evidence>
<gene>
    <name evidence="2" type="ORF">IFR04_015831</name>
</gene>